<keyword evidence="2" id="KW-1185">Reference proteome</keyword>
<dbReference type="EMBL" id="BPLR01004761">
    <property type="protein sequence ID" value="GIX97255.1"/>
    <property type="molecule type" value="Genomic_DNA"/>
</dbReference>
<organism evidence="1 2">
    <name type="scientific">Caerostris extrusa</name>
    <name type="common">Bark spider</name>
    <name type="synonym">Caerostris bankana</name>
    <dbReference type="NCBI Taxonomy" id="172846"/>
    <lineage>
        <taxon>Eukaryota</taxon>
        <taxon>Metazoa</taxon>
        <taxon>Ecdysozoa</taxon>
        <taxon>Arthropoda</taxon>
        <taxon>Chelicerata</taxon>
        <taxon>Arachnida</taxon>
        <taxon>Araneae</taxon>
        <taxon>Araneomorphae</taxon>
        <taxon>Entelegynae</taxon>
        <taxon>Araneoidea</taxon>
        <taxon>Araneidae</taxon>
        <taxon>Caerostris</taxon>
    </lineage>
</organism>
<accession>A0AAV4PJK7</accession>
<reference evidence="1 2" key="1">
    <citation type="submission" date="2021-06" db="EMBL/GenBank/DDBJ databases">
        <title>Caerostris extrusa draft genome.</title>
        <authorList>
            <person name="Kono N."/>
            <person name="Arakawa K."/>
        </authorList>
    </citation>
    <scope>NUCLEOTIDE SEQUENCE [LARGE SCALE GENOMIC DNA]</scope>
</reference>
<sequence>MNPDNIISAFLVDFIHHLNMSKTRHWSIDQELTQFCGHVLSFQCKLNLFPTQLKSENDVRIPNYKKVSEKFNDDFKTSVGKSGHLIPAFESQLPDYQNVKTLLDLAGFCSR</sequence>
<protein>
    <submittedName>
        <fullName evidence="1">Uncharacterized protein</fullName>
    </submittedName>
</protein>
<evidence type="ECO:0000313" key="1">
    <source>
        <dbReference type="EMBL" id="GIX97255.1"/>
    </source>
</evidence>
<dbReference type="Proteomes" id="UP001054945">
    <property type="component" value="Unassembled WGS sequence"/>
</dbReference>
<proteinExistence type="predicted"/>
<gene>
    <name evidence="1" type="ORF">CEXT_513081</name>
</gene>
<name>A0AAV4PJK7_CAEEX</name>
<comment type="caution">
    <text evidence="1">The sequence shown here is derived from an EMBL/GenBank/DDBJ whole genome shotgun (WGS) entry which is preliminary data.</text>
</comment>
<dbReference type="AlphaFoldDB" id="A0AAV4PJK7"/>
<evidence type="ECO:0000313" key="2">
    <source>
        <dbReference type="Proteomes" id="UP001054945"/>
    </source>
</evidence>